<comment type="caution">
    <text evidence="1">The sequence shown here is derived from an EMBL/GenBank/DDBJ whole genome shotgun (WGS) entry which is preliminary data.</text>
</comment>
<sequence>MGVRGHAYSHREPESFASPLTTPSYELSRLTLSLHCILSRIFFTHLYRTSRTSEISNEKSDTVKYGGYLKVDILVLYKHKGIEKSARSSRVYTWQSLRASQLFAVGLVGHLLLASTRGAVNEKQREG</sequence>
<dbReference type="AlphaFoldDB" id="A0A5B7FH38"/>
<proteinExistence type="predicted"/>
<name>A0A5B7FH38_PORTR</name>
<dbReference type="EMBL" id="VSRR010007268">
    <property type="protein sequence ID" value="MPC46561.1"/>
    <property type="molecule type" value="Genomic_DNA"/>
</dbReference>
<accession>A0A5B7FH38</accession>
<evidence type="ECO:0000313" key="2">
    <source>
        <dbReference type="Proteomes" id="UP000324222"/>
    </source>
</evidence>
<gene>
    <name evidence="1" type="ORF">E2C01_040282</name>
</gene>
<organism evidence="1 2">
    <name type="scientific">Portunus trituberculatus</name>
    <name type="common">Swimming crab</name>
    <name type="synonym">Neptunus trituberculatus</name>
    <dbReference type="NCBI Taxonomy" id="210409"/>
    <lineage>
        <taxon>Eukaryota</taxon>
        <taxon>Metazoa</taxon>
        <taxon>Ecdysozoa</taxon>
        <taxon>Arthropoda</taxon>
        <taxon>Crustacea</taxon>
        <taxon>Multicrustacea</taxon>
        <taxon>Malacostraca</taxon>
        <taxon>Eumalacostraca</taxon>
        <taxon>Eucarida</taxon>
        <taxon>Decapoda</taxon>
        <taxon>Pleocyemata</taxon>
        <taxon>Brachyura</taxon>
        <taxon>Eubrachyura</taxon>
        <taxon>Portunoidea</taxon>
        <taxon>Portunidae</taxon>
        <taxon>Portuninae</taxon>
        <taxon>Portunus</taxon>
    </lineage>
</organism>
<keyword evidence="2" id="KW-1185">Reference proteome</keyword>
<dbReference type="Proteomes" id="UP000324222">
    <property type="component" value="Unassembled WGS sequence"/>
</dbReference>
<reference evidence="1 2" key="1">
    <citation type="submission" date="2019-05" db="EMBL/GenBank/DDBJ databases">
        <title>Another draft genome of Portunus trituberculatus and its Hox gene families provides insights of decapod evolution.</title>
        <authorList>
            <person name="Jeong J.-H."/>
            <person name="Song I."/>
            <person name="Kim S."/>
            <person name="Choi T."/>
            <person name="Kim D."/>
            <person name="Ryu S."/>
            <person name="Kim W."/>
        </authorList>
    </citation>
    <scope>NUCLEOTIDE SEQUENCE [LARGE SCALE GENOMIC DNA]</scope>
    <source>
        <tissue evidence="1">Muscle</tissue>
    </source>
</reference>
<protein>
    <submittedName>
        <fullName evidence="1">Uncharacterized protein</fullName>
    </submittedName>
</protein>
<evidence type="ECO:0000313" key="1">
    <source>
        <dbReference type="EMBL" id="MPC46561.1"/>
    </source>
</evidence>